<dbReference type="RefSeq" id="WP_039819024.1">
    <property type="nucleotide sequence ID" value="NZ_UGRY01000008.1"/>
</dbReference>
<feature type="region of interest" description="Disordered" evidence="1">
    <location>
        <begin position="53"/>
        <end position="75"/>
    </location>
</feature>
<name>A0A379JLM4_9NOCA</name>
<sequence>MTPEPIDSRAAELAPHETARRIAEAAEHLMNDEGDVFAAEALIMSIPPGSAADIAPIGESGAGEPGDAATDQPRG</sequence>
<evidence type="ECO:0000256" key="1">
    <source>
        <dbReference type="SAM" id="MobiDB-lite"/>
    </source>
</evidence>
<reference evidence="2 3" key="1">
    <citation type="submission" date="2018-06" db="EMBL/GenBank/DDBJ databases">
        <authorList>
            <consortium name="Pathogen Informatics"/>
            <person name="Doyle S."/>
        </authorList>
    </citation>
    <scope>NUCLEOTIDE SEQUENCE [LARGE SCALE GENOMIC DNA]</scope>
    <source>
        <strain evidence="2 3">NCTC1934</strain>
    </source>
</reference>
<protein>
    <submittedName>
        <fullName evidence="2">Uncharacterized protein</fullName>
    </submittedName>
</protein>
<dbReference type="Proteomes" id="UP000255467">
    <property type="component" value="Unassembled WGS sequence"/>
</dbReference>
<dbReference type="EMBL" id="UGRY01000008">
    <property type="protein sequence ID" value="SUD49559.1"/>
    <property type="molecule type" value="Genomic_DNA"/>
</dbReference>
<proteinExistence type="predicted"/>
<evidence type="ECO:0000313" key="2">
    <source>
        <dbReference type="EMBL" id="SUD49559.1"/>
    </source>
</evidence>
<evidence type="ECO:0000313" key="3">
    <source>
        <dbReference type="Proteomes" id="UP000255467"/>
    </source>
</evidence>
<organism evidence="2 3">
    <name type="scientific">Nocardia otitidiscaviarum</name>
    <dbReference type="NCBI Taxonomy" id="1823"/>
    <lineage>
        <taxon>Bacteria</taxon>
        <taxon>Bacillati</taxon>
        <taxon>Actinomycetota</taxon>
        <taxon>Actinomycetes</taxon>
        <taxon>Mycobacteriales</taxon>
        <taxon>Nocardiaceae</taxon>
        <taxon>Nocardia</taxon>
    </lineage>
</organism>
<dbReference type="AlphaFoldDB" id="A0A379JLM4"/>
<keyword evidence="3" id="KW-1185">Reference proteome</keyword>
<gene>
    <name evidence="2" type="ORF">NCTC1934_06913</name>
</gene>
<accession>A0A379JLM4</accession>